<reference evidence="1 2" key="1">
    <citation type="submission" date="2015-12" db="EMBL/GenBank/DDBJ databases">
        <title>Genome sequence of Mucilaginibacter gotjawali.</title>
        <authorList>
            <person name="Lee J.S."/>
            <person name="Lee K.C."/>
            <person name="Kim K.K."/>
            <person name="Lee B.W."/>
        </authorList>
    </citation>
    <scope>NUCLEOTIDE SEQUENCE [LARGE SCALE GENOMIC DNA]</scope>
    <source>
        <strain evidence="1 2">SA3-7</strain>
    </source>
</reference>
<dbReference type="KEGG" id="mgot:MgSA37_04296"/>
<evidence type="ECO:0000313" key="1">
    <source>
        <dbReference type="EMBL" id="BAU56099.1"/>
    </source>
</evidence>
<sequence>MINSTVGKKHLHIVVGVQNVGVQNFEPLPKPLRCMVTGAKNGKYPSIGTVINIENTCT</sequence>
<organism evidence="1 2">
    <name type="scientific">Mucilaginibacter gotjawali</name>
    <dbReference type="NCBI Taxonomy" id="1550579"/>
    <lineage>
        <taxon>Bacteria</taxon>
        <taxon>Pseudomonadati</taxon>
        <taxon>Bacteroidota</taxon>
        <taxon>Sphingobacteriia</taxon>
        <taxon>Sphingobacteriales</taxon>
        <taxon>Sphingobacteriaceae</taxon>
        <taxon>Mucilaginibacter</taxon>
    </lineage>
</organism>
<dbReference type="AlphaFoldDB" id="A0A0X8X5Q0"/>
<proteinExistence type="predicted"/>
<accession>A0A0X8X5Q0</accession>
<name>A0A0X8X5Q0_9SPHI</name>
<protein>
    <submittedName>
        <fullName evidence="1">Uncharacterized protein</fullName>
    </submittedName>
</protein>
<evidence type="ECO:0000313" key="2">
    <source>
        <dbReference type="Proteomes" id="UP000218263"/>
    </source>
</evidence>
<dbReference type="EMBL" id="AP017313">
    <property type="protein sequence ID" value="BAU56099.1"/>
    <property type="molecule type" value="Genomic_DNA"/>
</dbReference>
<dbReference type="Proteomes" id="UP000218263">
    <property type="component" value="Chromosome"/>
</dbReference>
<gene>
    <name evidence="1" type="ORF">MgSA37_04296</name>
</gene>
<keyword evidence="2" id="KW-1185">Reference proteome</keyword>